<evidence type="ECO:0008006" key="3">
    <source>
        <dbReference type="Google" id="ProtNLM"/>
    </source>
</evidence>
<gene>
    <name evidence="1" type="ORF">J2S74_001332</name>
</gene>
<accession>A0ABT9ZSX4</accession>
<sequence>MALAKELENLRNFQCSEGKCVLSVYLNTDRANQNQRKGEWKIRLKNGLKRLEEYLIASGDQKQLKVYKKLRRKVEKEIKGNQSQLMKSVVIFASEEQDLWSVHYLQLPVETNFHWENAPVLDQLTKLQQDFPKSAIIMPNRDVIKIIDIDLGEIKGTNIYQFDPESENWRLKEGTASSDRMASSANHVDDYQHRLDENLNRFYKKIASNIEQMYRDRKWQSVYLVGEPEKVKILQGQLRVKIDRSVNKNLKNSDSFKVLEQVFQ</sequence>
<evidence type="ECO:0000313" key="2">
    <source>
        <dbReference type="Proteomes" id="UP001230005"/>
    </source>
</evidence>
<protein>
    <recommendedName>
        <fullName evidence="3">Protein required for attachment to host cells</fullName>
    </recommendedName>
</protein>
<dbReference type="RefSeq" id="WP_307323250.1">
    <property type="nucleotide sequence ID" value="NZ_JAUSUG010000004.1"/>
</dbReference>
<evidence type="ECO:0000313" key="1">
    <source>
        <dbReference type="EMBL" id="MDQ0253959.1"/>
    </source>
</evidence>
<name>A0ABT9ZSX4_9BACI</name>
<dbReference type="Pfam" id="PF18846">
    <property type="entry name" value="baeRF_family5"/>
    <property type="match status" value="1"/>
</dbReference>
<dbReference type="InterPro" id="IPR040983">
    <property type="entry name" value="Bact_RF_family5"/>
</dbReference>
<keyword evidence="2" id="KW-1185">Reference proteome</keyword>
<proteinExistence type="predicted"/>
<comment type="caution">
    <text evidence="1">The sequence shown here is derived from an EMBL/GenBank/DDBJ whole genome shotgun (WGS) entry which is preliminary data.</text>
</comment>
<dbReference type="Proteomes" id="UP001230005">
    <property type="component" value="Unassembled WGS sequence"/>
</dbReference>
<reference evidence="1 2" key="1">
    <citation type="submission" date="2023-07" db="EMBL/GenBank/DDBJ databases">
        <title>Genomic Encyclopedia of Type Strains, Phase IV (KMG-IV): sequencing the most valuable type-strain genomes for metagenomic binning, comparative biology and taxonomic classification.</title>
        <authorList>
            <person name="Goeker M."/>
        </authorList>
    </citation>
    <scope>NUCLEOTIDE SEQUENCE [LARGE SCALE GENOMIC DNA]</scope>
    <source>
        <strain evidence="1 2">DSM 9768</strain>
    </source>
</reference>
<dbReference type="EMBL" id="JAUSUG010000004">
    <property type="protein sequence ID" value="MDQ0253959.1"/>
    <property type="molecule type" value="Genomic_DNA"/>
</dbReference>
<organism evidence="1 2">
    <name type="scientific">Evansella vedderi</name>
    <dbReference type="NCBI Taxonomy" id="38282"/>
    <lineage>
        <taxon>Bacteria</taxon>
        <taxon>Bacillati</taxon>
        <taxon>Bacillota</taxon>
        <taxon>Bacilli</taxon>
        <taxon>Bacillales</taxon>
        <taxon>Bacillaceae</taxon>
        <taxon>Evansella</taxon>
    </lineage>
</organism>